<evidence type="ECO:0000256" key="6">
    <source>
        <dbReference type="ARBA" id="ARBA00023065"/>
    </source>
</evidence>
<accession>A0A5S6QCM4</accession>
<evidence type="ECO:0000256" key="8">
    <source>
        <dbReference type="ARBA" id="ARBA00023157"/>
    </source>
</evidence>
<dbReference type="InterPro" id="IPR018000">
    <property type="entry name" value="Neurotransmitter_ion_chnl_CS"/>
</dbReference>
<dbReference type="InterPro" id="IPR002394">
    <property type="entry name" value="Nicotinic_acetylcholine_rcpt"/>
</dbReference>
<evidence type="ECO:0000259" key="17">
    <source>
        <dbReference type="Pfam" id="PF02932"/>
    </source>
</evidence>
<dbReference type="FunFam" id="2.70.170.10:FF:000028">
    <property type="entry name" value="AcetylCholine Receptor"/>
    <property type="match status" value="1"/>
</dbReference>
<keyword evidence="6 15" id="KW-0406">Ion transport</keyword>
<feature type="transmembrane region" description="Helical" evidence="15">
    <location>
        <begin position="188"/>
        <end position="210"/>
    </location>
</feature>
<dbReference type="STRING" id="70415.A0A5S6QCM4"/>
<keyword evidence="11" id="KW-0628">Postsynaptic cell membrane</keyword>
<dbReference type="GO" id="GO:0022848">
    <property type="term" value="F:acetylcholine-gated monoatomic cation-selective channel activity"/>
    <property type="evidence" value="ECO:0007669"/>
    <property type="project" value="InterPro"/>
</dbReference>
<keyword evidence="1 15" id="KW-0813">Transport</keyword>
<keyword evidence="5" id="KW-0770">Synapse</keyword>
<dbReference type="InterPro" id="IPR038050">
    <property type="entry name" value="Neuro_actylchol_rec"/>
</dbReference>
<dbReference type="WBParaSite" id="TMUE_1000004682.3">
    <property type="protein sequence ID" value="TMUE_1000004682.3"/>
    <property type="gene ID" value="WBGene00293894"/>
</dbReference>
<evidence type="ECO:0000259" key="16">
    <source>
        <dbReference type="Pfam" id="PF02931"/>
    </source>
</evidence>
<protein>
    <submittedName>
        <fullName evidence="19">Neurotransmitter-gated ion-channel ligand-binding domain-containing protein</fullName>
    </submittedName>
</protein>
<dbReference type="Pfam" id="PF02932">
    <property type="entry name" value="Neur_chan_memb"/>
    <property type="match status" value="1"/>
</dbReference>
<comment type="similarity">
    <text evidence="15">Belongs to the ligand-gated ion channel (TC 1.A.9) family.</text>
</comment>
<evidence type="ECO:0000256" key="10">
    <source>
        <dbReference type="ARBA" id="ARBA00023180"/>
    </source>
</evidence>
<dbReference type="WBParaSite" id="TMUE_1000004682.1">
    <property type="protein sequence ID" value="TMUE_1000004682.1"/>
    <property type="gene ID" value="WBGene00293894"/>
</dbReference>
<reference evidence="18" key="1">
    <citation type="submission" date="2014-03" db="EMBL/GenBank/DDBJ databases">
        <title>The whipworm genome and dual-species transcriptomics of an intimate host-pathogen interaction.</title>
        <authorList>
            <person name="Foth B.J."/>
            <person name="Tsai I.J."/>
            <person name="Reid A.J."/>
            <person name="Bancroft A.J."/>
            <person name="Nichol S."/>
            <person name="Tracey A."/>
            <person name="Holroyd N."/>
            <person name="Cotton J.A."/>
            <person name="Stanley E.J."/>
            <person name="Zarowiecki M."/>
            <person name="Liu J.Z."/>
            <person name="Huckvale T."/>
            <person name="Cooper P.J."/>
            <person name="Grencis R.K."/>
            <person name="Berriman M."/>
        </authorList>
    </citation>
    <scope>NUCLEOTIDE SEQUENCE [LARGE SCALE GENOMIC DNA]</scope>
    <source>
        <strain evidence="18">Edinburgh</strain>
    </source>
</reference>
<evidence type="ECO:0000256" key="2">
    <source>
        <dbReference type="ARBA" id="ARBA00022475"/>
    </source>
</evidence>
<dbReference type="WBParaSite" id="TMUE_1000004682.2">
    <property type="protein sequence ID" value="TMUE_1000004682.2"/>
    <property type="gene ID" value="WBGene00293894"/>
</dbReference>
<organism evidence="18 19">
    <name type="scientific">Trichuris muris</name>
    <name type="common">Mouse whipworm</name>
    <dbReference type="NCBI Taxonomy" id="70415"/>
    <lineage>
        <taxon>Eukaryota</taxon>
        <taxon>Metazoa</taxon>
        <taxon>Ecdysozoa</taxon>
        <taxon>Nematoda</taxon>
        <taxon>Enoplea</taxon>
        <taxon>Dorylaimia</taxon>
        <taxon>Trichinellida</taxon>
        <taxon>Trichuridae</taxon>
        <taxon>Trichuris</taxon>
    </lineage>
</organism>
<evidence type="ECO:0000256" key="5">
    <source>
        <dbReference type="ARBA" id="ARBA00023018"/>
    </source>
</evidence>
<dbReference type="InterPro" id="IPR006029">
    <property type="entry name" value="Neurotrans-gated_channel_TM"/>
</dbReference>
<keyword evidence="2" id="KW-1003">Cell membrane</keyword>
<evidence type="ECO:0000256" key="7">
    <source>
        <dbReference type="ARBA" id="ARBA00023136"/>
    </source>
</evidence>
<feature type="domain" description="Neurotransmitter-gated ion-channel transmembrane" evidence="17">
    <location>
        <begin position="163"/>
        <end position="408"/>
    </location>
</feature>
<dbReference type="PRINTS" id="PR00254">
    <property type="entry name" value="NICOTINICR"/>
</dbReference>
<evidence type="ECO:0000256" key="4">
    <source>
        <dbReference type="ARBA" id="ARBA00022989"/>
    </source>
</evidence>
<evidence type="ECO:0000256" key="9">
    <source>
        <dbReference type="ARBA" id="ARBA00023170"/>
    </source>
</evidence>
<dbReference type="Proteomes" id="UP000046395">
    <property type="component" value="Unassembled WGS sequence"/>
</dbReference>
<feature type="transmembrane region" description="Helical" evidence="15">
    <location>
        <begin position="222"/>
        <end position="243"/>
    </location>
</feature>
<reference evidence="19" key="2">
    <citation type="submission" date="2019-12" db="UniProtKB">
        <authorList>
            <consortium name="WormBaseParasite"/>
        </authorList>
    </citation>
    <scope>IDENTIFICATION</scope>
</reference>
<dbReference type="SUPFAM" id="SSF63712">
    <property type="entry name" value="Nicotinic receptor ligand binding domain-like"/>
    <property type="match status" value="1"/>
</dbReference>
<dbReference type="AlphaFoldDB" id="A0A5S6QCM4"/>
<dbReference type="Gene3D" id="1.20.58.390">
    <property type="entry name" value="Neurotransmitter-gated ion-channel transmembrane domain"/>
    <property type="match status" value="1"/>
</dbReference>
<evidence type="ECO:0000256" key="11">
    <source>
        <dbReference type="ARBA" id="ARBA00023257"/>
    </source>
</evidence>
<dbReference type="PRINTS" id="PR00252">
    <property type="entry name" value="NRIONCHANNEL"/>
</dbReference>
<dbReference type="Pfam" id="PF02931">
    <property type="entry name" value="Neur_chan_LBD"/>
    <property type="match status" value="1"/>
</dbReference>
<dbReference type="CDD" id="cd19064">
    <property type="entry name" value="LGIC_TM_nAChR"/>
    <property type="match status" value="1"/>
</dbReference>
<evidence type="ECO:0000256" key="1">
    <source>
        <dbReference type="ARBA" id="ARBA00022448"/>
    </source>
</evidence>
<name>A0A5S6QCM4_TRIMR</name>
<feature type="transmembrane region" description="Helical" evidence="15">
    <location>
        <begin position="392"/>
        <end position="412"/>
    </location>
</feature>
<evidence type="ECO:0000256" key="15">
    <source>
        <dbReference type="RuleBase" id="RU000687"/>
    </source>
</evidence>
<dbReference type="Gene3D" id="2.70.170.10">
    <property type="entry name" value="Neurotransmitter-gated ion-channel ligand-binding domain"/>
    <property type="match status" value="1"/>
</dbReference>
<dbReference type="InterPro" id="IPR006202">
    <property type="entry name" value="Neur_chan_lig-bd"/>
</dbReference>
<keyword evidence="12" id="KW-1071">Ligand-gated ion channel</keyword>
<keyword evidence="8" id="KW-1015">Disulfide bond</keyword>
<evidence type="ECO:0000256" key="13">
    <source>
        <dbReference type="ARBA" id="ARBA00023303"/>
    </source>
</evidence>
<comment type="subcellular location">
    <subcellularLocation>
        <location evidence="14">Postsynaptic cell membrane</location>
        <topology evidence="14">Multi-pass membrane protein</topology>
    </subcellularLocation>
</comment>
<evidence type="ECO:0000256" key="12">
    <source>
        <dbReference type="ARBA" id="ARBA00023286"/>
    </source>
</evidence>
<keyword evidence="13 15" id="KW-0407">Ion channel</keyword>
<dbReference type="InterPro" id="IPR036719">
    <property type="entry name" value="Neuro-gated_channel_TM_sf"/>
</dbReference>
<keyword evidence="7 15" id="KW-0472">Membrane</keyword>
<keyword evidence="9" id="KW-0675">Receptor</keyword>
<dbReference type="FunFam" id="1.20.58.390:FF:000038">
    <property type="entry name" value="Acetylcholine receptor subunit beta-like 1"/>
    <property type="match status" value="1"/>
</dbReference>
<keyword evidence="18" id="KW-1185">Reference proteome</keyword>
<dbReference type="InterPro" id="IPR006201">
    <property type="entry name" value="Neur_channel"/>
</dbReference>
<evidence type="ECO:0000256" key="14">
    <source>
        <dbReference type="ARBA" id="ARBA00034104"/>
    </source>
</evidence>
<evidence type="ECO:0000313" key="19">
    <source>
        <dbReference type="WBParaSite" id="TMUE_1000004682.1"/>
    </source>
</evidence>
<keyword evidence="10" id="KW-0325">Glycoprotein</keyword>
<dbReference type="SUPFAM" id="SSF90112">
    <property type="entry name" value="Neurotransmitter-gated ion-channel transmembrane pore"/>
    <property type="match status" value="1"/>
</dbReference>
<dbReference type="InterPro" id="IPR036734">
    <property type="entry name" value="Neur_chan_lig-bd_sf"/>
</dbReference>
<evidence type="ECO:0000313" key="18">
    <source>
        <dbReference type="Proteomes" id="UP000046395"/>
    </source>
</evidence>
<dbReference type="PROSITE" id="PS00236">
    <property type="entry name" value="NEUROTR_ION_CHANNEL"/>
    <property type="match status" value="1"/>
</dbReference>
<feature type="domain" description="Neurotransmitter-gated ion-channel ligand-binding" evidence="16">
    <location>
        <begin position="8"/>
        <end position="156"/>
    </location>
</feature>
<feature type="transmembrane region" description="Helical" evidence="15">
    <location>
        <begin position="157"/>
        <end position="182"/>
    </location>
</feature>
<dbReference type="PANTHER" id="PTHR18945">
    <property type="entry name" value="NEUROTRANSMITTER GATED ION CHANNEL"/>
    <property type="match status" value="1"/>
</dbReference>
<evidence type="ECO:0000256" key="3">
    <source>
        <dbReference type="ARBA" id="ARBA00022692"/>
    </source>
</evidence>
<keyword evidence="4 15" id="KW-1133">Transmembrane helix</keyword>
<dbReference type="GO" id="GO:0045211">
    <property type="term" value="C:postsynaptic membrane"/>
    <property type="evidence" value="ECO:0007669"/>
    <property type="project" value="UniProtKB-SubCell"/>
</dbReference>
<dbReference type="GO" id="GO:0004888">
    <property type="term" value="F:transmembrane signaling receptor activity"/>
    <property type="evidence" value="ECO:0007669"/>
    <property type="project" value="InterPro"/>
</dbReference>
<keyword evidence="3 15" id="KW-0812">Transmembrane</keyword>
<proteinExistence type="inferred from homology"/>
<sequence length="437" mass="49847">MSDTKNQLLQSWIDPSLKWNPAEYNMVNEIRAPFHKLWHPDIVLLNNADGNYQVSYYSNAKVDNDGTVLWVPPAIFKSSCRMDVQDFPFDEQTCLLVFGSSAYKNGELQFAWHNQRNFIELEDFSFSSSWDVVDVPGSLTDSDSKLTFYVKIRRKPLFYTITLILPTVMMAYLSVFVFYLPAGASEKITLSVNLLLALVVFMLLVSKILPCNSNAMPFLAKYLLLTFVLDVAAIVTTVVVLNVYFRPPSVDELPLWARSLFLKMLPRVLLMQTPREILRRNRRGRIVESSRIGRPHTKCPSCVDSVNPTEKMGTNEEQIDPANSEDSNLHTLKSDGPVDGRFFGTQSAAVNCALLNEALVSADKIFDHYRRVYAEQLRREEWKFASLILDRFLLFIFFGITLGGTFNVFAYVPNLFDRIDQRAIVERICMQNDPGAP</sequence>